<keyword evidence="4" id="KW-1185">Reference proteome</keyword>
<accession>A8LI93</accession>
<organism evidence="3 4">
    <name type="scientific">Dinoroseobacter shibae (strain DSM 16493 / NCIMB 14021 / DFL 12)</name>
    <dbReference type="NCBI Taxonomy" id="398580"/>
    <lineage>
        <taxon>Bacteria</taxon>
        <taxon>Pseudomonadati</taxon>
        <taxon>Pseudomonadota</taxon>
        <taxon>Alphaproteobacteria</taxon>
        <taxon>Rhodobacterales</taxon>
        <taxon>Roseobacteraceae</taxon>
        <taxon>Dinoroseobacter</taxon>
    </lineage>
</organism>
<keyword evidence="2" id="KW-0732">Signal</keyword>
<feature type="transmembrane region" description="Helical" evidence="1">
    <location>
        <begin position="156"/>
        <end position="175"/>
    </location>
</feature>
<dbReference type="KEGG" id="dsh:Dshi_1205"/>
<dbReference type="RefSeq" id="WP_012177877.1">
    <property type="nucleotide sequence ID" value="NC_009952.1"/>
</dbReference>
<keyword evidence="1" id="KW-0812">Transmembrane</keyword>
<dbReference type="EMBL" id="CP000830">
    <property type="protein sequence ID" value="ABV92947.1"/>
    <property type="molecule type" value="Genomic_DNA"/>
</dbReference>
<dbReference type="Proteomes" id="UP000006833">
    <property type="component" value="Chromosome"/>
</dbReference>
<dbReference type="AlphaFoldDB" id="A8LI93"/>
<sequence length="182" mass="18574">MNFKTLIAAVALAAIPAFAGASTVHTVVGPGPIVEGGLENGDVAAATLTIGDTVNVNLVASELHDSISILGFNLNPVPVNAMVSLSFDALSIDEFGPTVASLSFNSDGSAPVFTGPVDTNPFTFMIEADASPLFVVFDWDNDTNSAASYSLRVSAVPLPAGLLLLGTALGGMAVARRRKKVA</sequence>
<name>A8LI93_DINSH</name>
<evidence type="ECO:0008006" key="5">
    <source>
        <dbReference type="Google" id="ProtNLM"/>
    </source>
</evidence>
<evidence type="ECO:0000256" key="1">
    <source>
        <dbReference type="SAM" id="Phobius"/>
    </source>
</evidence>
<feature type="chain" id="PRO_5002725184" description="PEP-CTERM protein-sorting domain-containing protein" evidence="2">
    <location>
        <begin position="20"/>
        <end position="182"/>
    </location>
</feature>
<evidence type="ECO:0000313" key="4">
    <source>
        <dbReference type="Proteomes" id="UP000006833"/>
    </source>
</evidence>
<dbReference type="STRING" id="398580.Dshi_1205"/>
<evidence type="ECO:0000313" key="3">
    <source>
        <dbReference type="EMBL" id="ABV92947.1"/>
    </source>
</evidence>
<proteinExistence type="predicted"/>
<feature type="signal peptide" evidence="2">
    <location>
        <begin position="1"/>
        <end position="19"/>
    </location>
</feature>
<keyword evidence="1" id="KW-1133">Transmembrane helix</keyword>
<evidence type="ECO:0000256" key="2">
    <source>
        <dbReference type="SAM" id="SignalP"/>
    </source>
</evidence>
<dbReference type="HOGENOM" id="CLU_1479823_0_0_5"/>
<keyword evidence="1" id="KW-0472">Membrane</keyword>
<reference evidence="4" key="1">
    <citation type="journal article" date="2010" name="ISME J.">
        <title>The complete genome sequence of the algal symbiont Dinoroseobacter shibae: a hitchhiker's guide to life in the sea.</title>
        <authorList>
            <person name="Wagner-Dobler I."/>
            <person name="Ballhausen B."/>
            <person name="Berger M."/>
            <person name="Brinkhoff T."/>
            <person name="Buchholz I."/>
            <person name="Bunk B."/>
            <person name="Cypionka H."/>
            <person name="Daniel R."/>
            <person name="Drepper T."/>
            <person name="Gerdts G."/>
            <person name="Hahnke S."/>
            <person name="Han C."/>
            <person name="Jahn D."/>
            <person name="Kalhoefer D."/>
            <person name="Kiss H."/>
            <person name="Klenk H.P."/>
            <person name="Kyrpides N."/>
            <person name="Liebl W."/>
            <person name="Liesegang H."/>
            <person name="Meincke L."/>
            <person name="Pati A."/>
            <person name="Petersen J."/>
            <person name="Piekarski T."/>
            <person name="Pommerenke C."/>
            <person name="Pradella S."/>
            <person name="Pukall R."/>
            <person name="Rabus R."/>
            <person name="Stackebrandt E."/>
            <person name="Thole S."/>
            <person name="Thompson L."/>
            <person name="Tielen P."/>
            <person name="Tomasch J."/>
            <person name="von Jan M."/>
            <person name="Wanphrut N."/>
            <person name="Wichels A."/>
            <person name="Zech H."/>
            <person name="Simon M."/>
        </authorList>
    </citation>
    <scope>NUCLEOTIDE SEQUENCE [LARGE SCALE GENOMIC DNA]</scope>
    <source>
        <strain evidence="4">DSM 16493 / NCIMB 14021 / DFL 12</strain>
    </source>
</reference>
<dbReference type="InterPro" id="IPR022472">
    <property type="entry name" value="VPLPA-CTERM"/>
</dbReference>
<gene>
    <name evidence="3" type="ordered locus">Dshi_1205</name>
</gene>
<dbReference type="NCBIfam" id="TIGR03370">
    <property type="entry name" value="VPLPA-CTERM"/>
    <property type="match status" value="1"/>
</dbReference>
<protein>
    <recommendedName>
        <fullName evidence="5">PEP-CTERM protein-sorting domain-containing protein</fullName>
    </recommendedName>
</protein>